<keyword evidence="12" id="KW-1185">Reference proteome</keyword>
<dbReference type="GO" id="GO:0004674">
    <property type="term" value="F:protein serine/threonine kinase activity"/>
    <property type="evidence" value="ECO:0007669"/>
    <property type="project" value="UniProtKB-KW"/>
</dbReference>
<dbReference type="OMA" id="YLLIELM"/>
<keyword evidence="4 9" id="KW-0547">Nucleotide-binding</keyword>
<dbReference type="PANTHER" id="PTHR43895:SF32">
    <property type="entry name" value="SERINE_THREONINE-PROTEIN KINASE CHK1"/>
    <property type="match status" value="1"/>
</dbReference>
<comment type="catalytic activity">
    <reaction evidence="7">
        <text>L-threonyl-[protein] + ATP = O-phospho-L-threonyl-[protein] + ADP + H(+)</text>
        <dbReference type="Rhea" id="RHEA:46608"/>
        <dbReference type="Rhea" id="RHEA-COMP:11060"/>
        <dbReference type="Rhea" id="RHEA-COMP:11605"/>
        <dbReference type="ChEBI" id="CHEBI:15378"/>
        <dbReference type="ChEBI" id="CHEBI:30013"/>
        <dbReference type="ChEBI" id="CHEBI:30616"/>
        <dbReference type="ChEBI" id="CHEBI:61977"/>
        <dbReference type="ChEBI" id="CHEBI:456216"/>
        <dbReference type="EC" id="2.7.11.1"/>
    </reaction>
</comment>
<dbReference type="Pfam" id="PF00069">
    <property type="entry name" value="Pkinase"/>
    <property type="match status" value="1"/>
</dbReference>
<name>A0A8J6CF60_DIALT</name>
<dbReference type="PANTHER" id="PTHR43895">
    <property type="entry name" value="CALCIUM/CALMODULIN-DEPENDENT PROTEIN KINASE KINASE-RELATED"/>
    <property type="match status" value="1"/>
</dbReference>
<protein>
    <recommendedName>
        <fullName evidence="1">non-specific serine/threonine protein kinase</fullName>
        <ecNumber evidence="1">2.7.11.1</ecNumber>
    </recommendedName>
</protein>
<gene>
    <name evidence="11" type="ORF">KFE25_007304</name>
</gene>
<evidence type="ECO:0000256" key="4">
    <source>
        <dbReference type="ARBA" id="ARBA00022741"/>
    </source>
</evidence>
<dbReference type="PROSITE" id="PS00107">
    <property type="entry name" value="PROTEIN_KINASE_ATP"/>
    <property type="match status" value="1"/>
</dbReference>
<dbReference type="Gene3D" id="1.10.510.10">
    <property type="entry name" value="Transferase(Phosphotransferase) domain 1"/>
    <property type="match status" value="1"/>
</dbReference>
<evidence type="ECO:0000256" key="7">
    <source>
        <dbReference type="ARBA" id="ARBA00047899"/>
    </source>
</evidence>
<dbReference type="OrthoDB" id="541276at2759"/>
<dbReference type="InterPro" id="IPR011009">
    <property type="entry name" value="Kinase-like_dom_sf"/>
</dbReference>
<evidence type="ECO:0000259" key="10">
    <source>
        <dbReference type="PROSITE" id="PS50011"/>
    </source>
</evidence>
<dbReference type="GO" id="GO:0005524">
    <property type="term" value="F:ATP binding"/>
    <property type="evidence" value="ECO:0007669"/>
    <property type="project" value="UniProtKB-UniRule"/>
</dbReference>
<evidence type="ECO:0000256" key="1">
    <source>
        <dbReference type="ARBA" id="ARBA00012513"/>
    </source>
</evidence>
<organism evidence="11 12">
    <name type="scientific">Diacronema lutheri</name>
    <name type="common">Unicellular marine alga</name>
    <name type="synonym">Monochrysis lutheri</name>
    <dbReference type="NCBI Taxonomy" id="2081491"/>
    <lineage>
        <taxon>Eukaryota</taxon>
        <taxon>Haptista</taxon>
        <taxon>Haptophyta</taxon>
        <taxon>Pavlovophyceae</taxon>
        <taxon>Pavlovales</taxon>
        <taxon>Pavlovaceae</taxon>
        <taxon>Diacronema</taxon>
    </lineage>
</organism>
<sequence>MGEVPPRVLALCDARLSSMDERYELGAELGQGRFSTVVVATHRATGARFAAKAVDNDAFAEEETVDAFEAEVSILRAVDHPHVVRLAEVVTAQSSPCTYLLIELMRGGELFTQVLEEGPLDELRAKRLFAQVALATASLHAQAIY</sequence>
<dbReference type="Proteomes" id="UP000751190">
    <property type="component" value="Unassembled WGS sequence"/>
</dbReference>
<dbReference type="SUPFAM" id="SSF56112">
    <property type="entry name" value="Protein kinase-like (PK-like)"/>
    <property type="match status" value="1"/>
</dbReference>
<keyword evidence="5" id="KW-0418">Kinase</keyword>
<evidence type="ECO:0000256" key="5">
    <source>
        <dbReference type="ARBA" id="ARBA00022777"/>
    </source>
</evidence>
<evidence type="ECO:0000256" key="8">
    <source>
        <dbReference type="ARBA" id="ARBA00048679"/>
    </source>
</evidence>
<proteinExistence type="predicted"/>
<keyword evidence="2" id="KW-0723">Serine/threonine-protein kinase</keyword>
<evidence type="ECO:0000256" key="6">
    <source>
        <dbReference type="ARBA" id="ARBA00022840"/>
    </source>
</evidence>
<keyword evidence="3" id="KW-0808">Transferase</keyword>
<evidence type="ECO:0000256" key="3">
    <source>
        <dbReference type="ARBA" id="ARBA00022679"/>
    </source>
</evidence>
<reference evidence="11" key="1">
    <citation type="submission" date="2021-05" db="EMBL/GenBank/DDBJ databases">
        <title>The genome of the haptophyte Pavlova lutheri (Diacronema luteri, Pavlovales) - a model for lipid biosynthesis in eukaryotic algae.</title>
        <authorList>
            <person name="Hulatt C.J."/>
            <person name="Posewitz M.C."/>
        </authorList>
    </citation>
    <scope>NUCLEOTIDE SEQUENCE</scope>
    <source>
        <strain evidence="11">NIVA-4/92</strain>
    </source>
</reference>
<dbReference type="GO" id="GO:0007165">
    <property type="term" value="P:signal transduction"/>
    <property type="evidence" value="ECO:0007669"/>
    <property type="project" value="TreeGrafter"/>
</dbReference>
<evidence type="ECO:0000313" key="12">
    <source>
        <dbReference type="Proteomes" id="UP000751190"/>
    </source>
</evidence>
<comment type="catalytic activity">
    <reaction evidence="8">
        <text>L-seryl-[protein] + ATP = O-phospho-L-seryl-[protein] + ADP + H(+)</text>
        <dbReference type="Rhea" id="RHEA:17989"/>
        <dbReference type="Rhea" id="RHEA-COMP:9863"/>
        <dbReference type="Rhea" id="RHEA-COMP:11604"/>
        <dbReference type="ChEBI" id="CHEBI:15378"/>
        <dbReference type="ChEBI" id="CHEBI:29999"/>
        <dbReference type="ChEBI" id="CHEBI:30616"/>
        <dbReference type="ChEBI" id="CHEBI:83421"/>
        <dbReference type="ChEBI" id="CHEBI:456216"/>
        <dbReference type="EC" id="2.7.11.1"/>
    </reaction>
</comment>
<dbReference type="SMART" id="SM00220">
    <property type="entry name" value="S_TKc"/>
    <property type="match status" value="1"/>
</dbReference>
<evidence type="ECO:0000256" key="9">
    <source>
        <dbReference type="PROSITE-ProRule" id="PRU10141"/>
    </source>
</evidence>
<evidence type="ECO:0000256" key="2">
    <source>
        <dbReference type="ARBA" id="ARBA00022527"/>
    </source>
</evidence>
<evidence type="ECO:0000313" key="11">
    <source>
        <dbReference type="EMBL" id="KAG8468786.1"/>
    </source>
</evidence>
<dbReference type="EMBL" id="JAGTXO010000003">
    <property type="protein sequence ID" value="KAG8468786.1"/>
    <property type="molecule type" value="Genomic_DNA"/>
</dbReference>
<feature type="domain" description="Protein kinase" evidence="10">
    <location>
        <begin position="23"/>
        <end position="145"/>
    </location>
</feature>
<dbReference type="InterPro" id="IPR017441">
    <property type="entry name" value="Protein_kinase_ATP_BS"/>
</dbReference>
<dbReference type="EC" id="2.7.11.1" evidence="1"/>
<feature type="binding site" evidence="9">
    <location>
        <position position="52"/>
    </location>
    <ligand>
        <name>ATP</name>
        <dbReference type="ChEBI" id="CHEBI:30616"/>
    </ligand>
</feature>
<comment type="caution">
    <text evidence="11">The sequence shown here is derived from an EMBL/GenBank/DDBJ whole genome shotgun (WGS) entry which is preliminary data.</text>
</comment>
<dbReference type="PROSITE" id="PS50011">
    <property type="entry name" value="PROTEIN_KINASE_DOM"/>
    <property type="match status" value="1"/>
</dbReference>
<accession>A0A8J6CF60</accession>
<keyword evidence="6 9" id="KW-0067">ATP-binding</keyword>
<dbReference type="AlphaFoldDB" id="A0A8J6CF60"/>
<dbReference type="InterPro" id="IPR000719">
    <property type="entry name" value="Prot_kinase_dom"/>
</dbReference>